<keyword evidence="5" id="KW-1185">Reference proteome</keyword>
<evidence type="ECO:0000256" key="2">
    <source>
        <dbReference type="ARBA" id="ARBA00022821"/>
    </source>
</evidence>
<protein>
    <recommendedName>
        <fullName evidence="3">Disease resistance protein winged helix domain-containing protein</fullName>
    </recommendedName>
</protein>
<dbReference type="EMBL" id="CACRZD030000001">
    <property type="protein sequence ID" value="CAA6653982.1"/>
    <property type="molecule type" value="Genomic_DNA"/>
</dbReference>
<dbReference type="Pfam" id="PF23559">
    <property type="entry name" value="WHD_DRP"/>
    <property type="match status" value="1"/>
</dbReference>
<dbReference type="AlphaFoldDB" id="A0A7I8IAB5"/>
<accession>A0A7I8IAB5</accession>
<name>A0A7I8IAB5_SPIIN</name>
<reference evidence="4 5" key="1">
    <citation type="submission" date="2019-12" db="EMBL/GenBank/DDBJ databases">
        <authorList>
            <person name="Scholz U."/>
            <person name="Mascher M."/>
            <person name="Fiebig A."/>
        </authorList>
    </citation>
    <scope>NUCLEOTIDE SEQUENCE</scope>
</reference>
<gene>
    <name evidence="4" type="ORF">SI7747_01000572</name>
</gene>
<evidence type="ECO:0000256" key="1">
    <source>
        <dbReference type="ARBA" id="ARBA00022737"/>
    </source>
</evidence>
<dbReference type="PANTHER" id="PTHR23155">
    <property type="entry name" value="DISEASE RESISTANCE PROTEIN RP"/>
    <property type="match status" value="1"/>
</dbReference>
<dbReference type="EMBL" id="LR743588">
    <property type="protein sequence ID" value="CAA2614177.1"/>
    <property type="molecule type" value="Genomic_DNA"/>
</dbReference>
<dbReference type="GO" id="GO:0042742">
    <property type="term" value="P:defense response to bacterium"/>
    <property type="evidence" value="ECO:0007669"/>
    <property type="project" value="UniProtKB-ARBA"/>
</dbReference>
<dbReference type="GO" id="GO:0002758">
    <property type="term" value="P:innate immune response-activating signaling pathway"/>
    <property type="evidence" value="ECO:0007669"/>
    <property type="project" value="UniProtKB-ARBA"/>
</dbReference>
<keyword evidence="2" id="KW-0611">Plant defense</keyword>
<organism evidence="4">
    <name type="scientific">Spirodela intermedia</name>
    <name type="common">Intermediate duckweed</name>
    <dbReference type="NCBI Taxonomy" id="51605"/>
    <lineage>
        <taxon>Eukaryota</taxon>
        <taxon>Viridiplantae</taxon>
        <taxon>Streptophyta</taxon>
        <taxon>Embryophyta</taxon>
        <taxon>Tracheophyta</taxon>
        <taxon>Spermatophyta</taxon>
        <taxon>Magnoliopsida</taxon>
        <taxon>Liliopsida</taxon>
        <taxon>Araceae</taxon>
        <taxon>Lemnoideae</taxon>
        <taxon>Spirodela</taxon>
    </lineage>
</organism>
<dbReference type="InterPro" id="IPR036388">
    <property type="entry name" value="WH-like_DNA-bd_sf"/>
</dbReference>
<evidence type="ECO:0000313" key="4">
    <source>
        <dbReference type="EMBL" id="CAA2614177.1"/>
    </source>
</evidence>
<proteinExistence type="predicted"/>
<sequence>MPILRLSYQHLSINLKKCFRYCSLFPKDYQFQKKELINMWMAHGYISRTERRKKQLEDIGEEYINELVSRSLFEQFKIMKYS</sequence>
<evidence type="ECO:0000313" key="5">
    <source>
        <dbReference type="Proteomes" id="UP001189122"/>
    </source>
</evidence>
<dbReference type="Gene3D" id="1.10.10.10">
    <property type="entry name" value="Winged helix-like DNA-binding domain superfamily/Winged helix DNA-binding domain"/>
    <property type="match status" value="1"/>
</dbReference>
<dbReference type="FunFam" id="1.10.10.10:FF:000322">
    <property type="entry name" value="Probable disease resistance protein At1g63360"/>
    <property type="match status" value="1"/>
</dbReference>
<feature type="domain" description="Disease resistance protein winged helix" evidence="3">
    <location>
        <begin position="24"/>
        <end position="74"/>
    </location>
</feature>
<dbReference type="InterPro" id="IPR044974">
    <property type="entry name" value="Disease_R_plants"/>
</dbReference>
<dbReference type="PANTHER" id="PTHR23155:SF1241">
    <property type="entry name" value="DISEASE RESISTANCE RPP13-LIKE PROTEIN 1-RELATED"/>
    <property type="match status" value="1"/>
</dbReference>
<keyword evidence="1" id="KW-0677">Repeat</keyword>
<evidence type="ECO:0000259" key="3">
    <source>
        <dbReference type="Pfam" id="PF23559"/>
    </source>
</evidence>
<dbReference type="InterPro" id="IPR058922">
    <property type="entry name" value="WHD_DRP"/>
</dbReference>
<dbReference type="Proteomes" id="UP001189122">
    <property type="component" value="Unassembled WGS sequence"/>
</dbReference>
<dbReference type="GO" id="GO:0009626">
    <property type="term" value="P:plant-type hypersensitive response"/>
    <property type="evidence" value="ECO:0007669"/>
    <property type="project" value="UniProtKB-ARBA"/>
</dbReference>